<dbReference type="Proteomes" id="UP000193778">
    <property type="component" value="Unassembled WGS sequence"/>
</dbReference>
<name>A0A1X7A9Z7_9RHOB</name>
<feature type="transmembrane region" description="Helical" evidence="1">
    <location>
        <begin position="23"/>
        <end position="44"/>
    </location>
</feature>
<dbReference type="OrthoDB" id="199738at2"/>
<gene>
    <name evidence="2" type="ORF">RUM8411_03979</name>
</gene>
<keyword evidence="3" id="KW-1185">Reference proteome</keyword>
<reference evidence="3" key="1">
    <citation type="submission" date="2017-03" db="EMBL/GenBank/DDBJ databases">
        <authorList>
            <person name="Rodrigo-Torres L."/>
            <person name="Arahal R.D."/>
            <person name="Lucena T."/>
        </authorList>
    </citation>
    <scope>NUCLEOTIDE SEQUENCE [LARGE SCALE GENOMIC DNA]</scope>
    <source>
        <strain evidence="3">CECT 8411</strain>
    </source>
</reference>
<keyword evidence="1" id="KW-0812">Transmembrane</keyword>
<keyword evidence="1" id="KW-0472">Membrane</keyword>
<feature type="transmembrane region" description="Helical" evidence="1">
    <location>
        <begin position="128"/>
        <end position="151"/>
    </location>
</feature>
<organism evidence="2 3">
    <name type="scientific">Ruegeria meonggei</name>
    <dbReference type="NCBI Taxonomy" id="1446476"/>
    <lineage>
        <taxon>Bacteria</taxon>
        <taxon>Pseudomonadati</taxon>
        <taxon>Pseudomonadota</taxon>
        <taxon>Alphaproteobacteria</taxon>
        <taxon>Rhodobacterales</taxon>
        <taxon>Roseobacteraceae</taxon>
        <taxon>Ruegeria</taxon>
    </lineage>
</organism>
<accession>A0A1X7A9Z7</accession>
<evidence type="ECO:0000313" key="2">
    <source>
        <dbReference type="EMBL" id="SLN74193.1"/>
    </source>
</evidence>
<keyword evidence="1" id="KW-1133">Transmembrane helix</keyword>
<evidence type="ECO:0000256" key="1">
    <source>
        <dbReference type="SAM" id="Phobius"/>
    </source>
</evidence>
<dbReference type="EMBL" id="FWFP01000014">
    <property type="protein sequence ID" value="SLN74193.1"/>
    <property type="molecule type" value="Genomic_DNA"/>
</dbReference>
<evidence type="ECO:0000313" key="3">
    <source>
        <dbReference type="Proteomes" id="UP000193778"/>
    </source>
</evidence>
<protein>
    <recommendedName>
        <fullName evidence="4">Inner membrane protein</fullName>
    </recommendedName>
</protein>
<proteinExistence type="predicted"/>
<sequence>MFIGHLPGAYLFFRAAAPGVDKLAFTAAMIGAVAPDLDMLWFYLVDSRAHHHHAYLTHRPILWVGIVLAGLMLRLRMPRAGIVLIFFGAGGVVHMALDSIVGEIAWGWPLLDASHPLVTVQATHSHWILSFLNHWTFAVEIAITVLALIVWRRGRRPILHPE</sequence>
<feature type="transmembrane region" description="Helical" evidence="1">
    <location>
        <begin position="82"/>
        <end position="108"/>
    </location>
</feature>
<dbReference type="AlphaFoldDB" id="A0A1X7A9Z7"/>
<evidence type="ECO:0008006" key="4">
    <source>
        <dbReference type="Google" id="ProtNLM"/>
    </source>
</evidence>
<dbReference type="RefSeq" id="WP_085824429.1">
    <property type="nucleotide sequence ID" value="NZ_FWFP01000014.1"/>
</dbReference>
<feature type="transmembrane region" description="Helical" evidence="1">
    <location>
        <begin position="56"/>
        <end position="75"/>
    </location>
</feature>